<dbReference type="GO" id="GO:0005737">
    <property type="term" value="C:cytoplasm"/>
    <property type="evidence" value="ECO:0007669"/>
    <property type="project" value="UniProtKB-SubCell"/>
</dbReference>
<dbReference type="InterPro" id="IPR053926">
    <property type="entry name" value="RecX_HTH_1st"/>
</dbReference>
<evidence type="ECO:0000313" key="11">
    <source>
        <dbReference type="Proteomes" id="UP000466024"/>
    </source>
</evidence>
<dbReference type="RefSeq" id="WP_149434542.1">
    <property type="nucleotide sequence ID" value="NZ_VTPX01000002.1"/>
</dbReference>
<dbReference type="PANTHER" id="PTHR33602:SF1">
    <property type="entry name" value="REGULATORY PROTEIN RECX FAMILY PROTEIN"/>
    <property type="match status" value="1"/>
</dbReference>
<sequence length="169" mass="19142">MTERNGAFCGDAASRDDVSREVSPRDVAIRFLARREYSRVELETRMSAKGLESKDIRQALDELAREGLQSDARFAEVFVRSRIAQGQGPVKIRVDMARRGIDESLMSSAFESEAPDWGDLASQALAKRFDSPGATPRERAKRERFLAGRGFEFEQVRYAMRHAWQNNAL</sequence>
<organism evidence="10 11">
    <name type="scientific">Salinicola corii</name>
    <dbReference type="NCBI Taxonomy" id="2606937"/>
    <lineage>
        <taxon>Bacteria</taxon>
        <taxon>Pseudomonadati</taxon>
        <taxon>Pseudomonadota</taxon>
        <taxon>Gammaproteobacteria</taxon>
        <taxon>Oceanospirillales</taxon>
        <taxon>Halomonadaceae</taxon>
        <taxon>Salinicola</taxon>
    </lineage>
</organism>
<evidence type="ECO:0000259" key="8">
    <source>
        <dbReference type="Pfam" id="PF21981"/>
    </source>
</evidence>
<comment type="function">
    <text evidence="5">Modulates RecA activity.</text>
</comment>
<evidence type="ECO:0000256" key="4">
    <source>
        <dbReference type="ARBA" id="ARBA00022490"/>
    </source>
</evidence>
<gene>
    <name evidence="5" type="primary">recX</name>
    <name evidence="10" type="ORF">F0A16_06460</name>
</gene>
<protein>
    <recommendedName>
        <fullName evidence="3 5">Regulatory protein RecX</fullName>
    </recommendedName>
</protein>
<dbReference type="InterPro" id="IPR003783">
    <property type="entry name" value="Regulatory_RecX"/>
</dbReference>
<dbReference type="Pfam" id="PF21982">
    <property type="entry name" value="RecX_HTH1"/>
    <property type="match status" value="1"/>
</dbReference>
<comment type="subcellular location">
    <subcellularLocation>
        <location evidence="1 5">Cytoplasm</location>
    </subcellularLocation>
</comment>
<dbReference type="AlphaFoldDB" id="A0A640WHT7"/>
<feature type="compositionally biased region" description="Basic and acidic residues" evidence="6">
    <location>
        <begin position="13"/>
        <end position="22"/>
    </location>
</feature>
<dbReference type="EMBL" id="VTPX01000002">
    <property type="protein sequence ID" value="KAA0019951.1"/>
    <property type="molecule type" value="Genomic_DNA"/>
</dbReference>
<evidence type="ECO:0000256" key="5">
    <source>
        <dbReference type="HAMAP-Rule" id="MF_01114"/>
    </source>
</evidence>
<comment type="caution">
    <text evidence="10">The sequence shown here is derived from an EMBL/GenBank/DDBJ whole genome shotgun (WGS) entry which is preliminary data.</text>
</comment>
<evidence type="ECO:0000259" key="7">
    <source>
        <dbReference type="Pfam" id="PF02631"/>
    </source>
</evidence>
<feature type="domain" description="RecX first three-helical" evidence="9">
    <location>
        <begin position="25"/>
        <end position="63"/>
    </location>
</feature>
<reference evidence="10 11" key="1">
    <citation type="submission" date="2019-08" db="EMBL/GenBank/DDBJ databases">
        <title>Bioinformatics analysis of the strain L3 and L5.</title>
        <authorList>
            <person name="Li X."/>
        </authorList>
    </citation>
    <scope>NUCLEOTIDE SEQUENCE [LARGE SCALE GENOMIC DNA]</scope>
    <source>
        <strain evidence="10 11">L3</strain>
    </source>
</reference>
<keyword evidence="11" id="KW-1185">Reference proteome</keyword>
<feature type="domain" description="RecX second three-helical" evidence="7">
    <location>
        <begin position="70"/>
        <end position="108"/>
    </location>
</feature>
<dbReference type="Pfam" id="PF21981">
    <property type="entry name" value="RecX_HTH3"/>
    <property type="match status" value="1"/>
</dbReference>
<dbReference type="GO" id="GO:0006282">
    <property type="term" value="P:regulation of DNA repair"/>
    <property type="evidence" value="ECO:0007669"/>
    <property type="project" value="UniProtKB-UniRule"/>
</dbReference>
<dbReference type="HAMAP" id="MF_01114">
    <property type="entry name" value="RecX"/>
    <property type="match status" value="1"/>
</dbReference>
<evidence type="ECO:0000313" key="10">
    <source>
        <dbReference type="EMBL" id="KAA0019951.1"/>
    </source>
</evidence>
<evidence type="ECO:0000256" key="2">
    <source>
        <dbReference type="ARBA" id="ARBA00009695"/>
    </source>
</evidence>
<feature type="region of interest" description="Disordered" evidence="6">
    <location>
        <begin position="1"/>
        <end position="22"/>
    </location>
</feature>
<dbReference type="Gene3D" id="1.10.10.10">
    <property type="entry name" value="Winged helix-like DNA-binding domain superfamily/Winged helix DNA-binding domain"/>
    <property type="match status" value="3"/>
</dbReference>
<feature type="domain" description="RecX third three-helical" evidence="8">
    <location>
        <begin position="119"/>
        <end position="160"/>
    </location>
</feature>
<accession>A0A640WHT7</accession>
<comment type="similarity">
    <text evidence="2 5">Belongs to the RecX family.</text>
</comment>
<keyword evidence="4 5" id="KW-0963">Cytoplasm</keyword>
<dbReference type="PANTHER" id="PTHR33602">
    <property type="entry name" value="REGULATORY PROTEIN RECX FAMILY PROTEIN"/>
    <property type="match status" value="1"/>
</dbReference>
<evidence type="ECO:0000256" key="1">
    <source>
        <dbReference type="ARBA" id="ARBA00004496"/>
    </source>
</evidence>
<proteinExistence type="inferred from homology"/>
<dbReference type="InterPro" id="IPR036388">
    <property type="entry name" value="WH-like_DNA-bd_sf"/>
</dbReference>
<name>A0A640WHT7_9GAMM</name>
<dbReference type="InterPro" id="IPR053924">
    <property type="entry name" value="RecX_HTH_2nd"/>
</dbReference>
<dbReference type="Proteomes" id="UP000466024">
    <property type="component" value="Unassembled WGS sequence"/>
</dbReference>
<dbReference type="InterPro" id="IPR053925">
    <property type="entry name" value="RecX_HTH_3rd"/>
</dbReference>
<evidence type="ECO:0000259" key="9">
    <source>
        <dbReference type="Pfam" id="PF21982"/>
    </source>
</evidence>
<dbReference type="Pfam" id="PF02631">
    <property type="entry name" value="RecX_HTH2"/>
    <property type="match status" value="1"/>
</dbReference>
<evidence type="ECO:0000256" key="3">
    <source>
        <dbReference type="ARBA" id="ARBA00018111"/>
    </source>
</evidence>
<evidence type="ECO:0000256" key="6">
    <source>
        <dbReference type="SAM" id="MobiDB-lite"/>
    </source>
</evidence>